<gene>
    <name evidence="2" type="ORF">LNO68_00140</name>
</gene>
<accession>A0ABT5G9N2</accession>
<reference evidence="2" key="1">
    <citation type="submission" date="2021-11" db="EMBL/GenBank/DDBJ databases">
        <title>Description of Mycoplasma bradburyaesp. nov.from sea birds: a tribute to a great mycoplasmologist.</title>
        <authorList>
            <person name="Ramirez A.S."/>
            <person name="Poveda C."/>
            <person name="Suarez-Perez A."/>
            <person name="Rosales R.S."/>
            <person name="Dijkman R."/>
            <person name="Feberwee A."/>
            <person name="Spergser J."/>
            <person name="Szostak M.P."/>
            <person name="Ressel L."/>
            <person name="Calabuig P."/>
            <person name="Catania S."/>
            <person name="Gobbo F."/>
            <person name="Timofte D."/>
            <person name="Poveda J.B."/>
        </authorList>
    </citation>
    <scope>NUCLEOTIDE SEQUENCE [LARGE SCALE GENOMIC DNA]</scope>
    <source>
        <strain evidence="2">T158</strain>
    </source>
</reference>
<keyword evidence="3" id="KW-1185">Reference proteome</keyword>
<evidence type="ECO:0008006" key="4">
    <source>
        <dbReference type="Google" id="ProtNLM"/>
    </source>
</evidence>
<dbReference type="EMBL" id="JAJHZM010000001">
    <property type="protein sequence ID" value="MDC4181601.1"/>
    <property type="molecule type" value="Genomic_DNA"/>
</dbReference>
<evidence type="ECO:0000313" key="3">
    <source>
        <dbReference type="Proteomes" id="UP001220940"/>
    </source>
</evidence>
<comment type="caution">
    <text evidence="2">The sequence shown here is derived from an EMBL/GenBank/DDBJ whole genome shotgun (WGS) entry which is preliminary data.</text>
</comment>
<dbReference type="RefSeq" id="WP_255034502.1">
    <property type="nucleotide sequence ID" value="NZ_CP101414.1"/>
</dbReference>
<proteinExistence type="predicted"/>
<keyword evidence="1" id="KW-0472">Membrane</keyword>
<sequence length="576" mass="68586">MNANNTSYMSIQSILIILLAVIAFVVVVLYSVYFVIFIRVRRSINKNYKFREKYNLLSAKNYKQTILQITKLSNKRSQLAHVVEFINKFNDFYREQIDAVYEPIKELSNFDYHFDFQYTKKASKQISLYLDKAQSLDESFNNIKGDISAYKNNSSALVVNFKELFDDLVKFLERYILPSFDNSELLKMTNSFSSCLAKLEDASTMLMNKNLAAFIEHFLKTCPTLINTCKTYFVLNKWRIRLKYLLEEMQCSYNQLSKEQNFPYESKQRVQTIIKYTNKELNDVYDALINRNFHYAEKVMKDKFELIYRTKNELDLEIKSMSTISVIYESFQRWIEHYISNFEKLKNKLDTFILNFKKDHMLIEQIKEINYKSAQLKTLVNEINDDNKKSYSHKEYLVLISSIADNAIKLNDMIEHLIKTIADNIAVYENFLFNTNNLRLQFGMIRNYFIKNDIKNDKLYKLIADNTNELNIMESNLNKNYKENIVKFDGLHRKMERHFLEALAISIKEVELKELCQYAFMFLNKYIYESQDINNYVTDFRRRLFANGSYEECLINLITLLEKMKRAAKDNQINLF</sequence>
<feature type="transmembrane region" description="Helical" evidence="1">
    <location>
        <begin position="14"/>
        <end position="38"/>
    </location>
</feature>
<organism evidence="2 3">
    <name type="scientific">Mycoplasma bradburyae</name>
    <dbReference type="NCBI Taxonomy" id="2963128"/>
    <lineage>
        <taxon>Bacteria</taxon>
        <taxon>Bacillati</taxon>
        <taxon>Mycoplasmatota</taxon>
        <taxon>Mollicutes</taxon>
        <taxon>Mycoplasmataceae</taxon>
        <taxon>Mycoplasma</taxon>
    </lineage>
</organism>
<dbReference type="Proteomes" id="UP001220940">
    <property type="component" value="Unassembled WGS sequence"/>
</dbReference>
<name>A0ABT5G9N2_9MOLU</name>
<protein>
    <recommendedName>
        <fullName evidence="4">Septation ring formation regulator</fullName>
    </recommendedName>
</protein>
<keyword evidence="1" id="KW-1133">Transmembrane helix</keyword>
<keyword evidence="1" id="KW-0812">Transmembrane</keyword>
<evidence type="ECO:0000313" key="2">
    <source>
        <dbReference type="EMBL" id="MDC4181601.1"/>
    </source>
</evidence>
<evidence type="ECO:0000256" key="1">
    <source>
        <dbReference type="SAM" id="Phobius"/>
    </source>
</evidence>